<proteinExistence type="inferred from homology"/>
<dbReference type="InterPro" id="IPR011701">
    <property type="entry name" value="MFS"/>
</dbReference>
<evidence type="ECO:0000256" key="6">
    <source>
        <dbReference type="ARBA" id="ARBA00023136"/>
    </source>
</evidence>
<feature type="transmembrane region" description="Helical" evidence="8">
    <location>
        <begin position="72"/>
        <end position="91"/>
    </location>
</feature>
<dbReference type="InterPro" id="IPR020846">
    <property type="entry name" value="MFS_dom"/>
</dbReference>
<sequence>MASDSSHNEGFAAERKEPGISCKQDEEQALPKNRLGIVSFALVCTMFLGVLDQTIVATALPTIVAHLQGGNNYSWVGSAYLLSAGAFGPLYGKLSNMFGRKPVIYSCIAIFLLGSMLCGLAQNMIWLIGSRALQGVGGGGLNQLSLIIISDIVPLKERGRYGGLLGATYGIASVTGPLVGGALAQHVSWRWCFFVNLPVGGIAMILLFAFLNVHPPPKRPLRDQIAELDFIGLFSLVLGVVFLLIGFSFGQESWTEPWTIVPLVAGVTLLVLGGVNEAFTRRSAILPPRLFKTRTTGCLLAAAFLYSAVFIPTIYYLPLFYQVLGSSATGAGIKSLSFILGSSSASIISGFIASKMGRNLPSIWFGSTLFTLGTGLMITLDYTSSIAEQELFPLVAALGVGFLYQIPIVALQAAMPAEDMATATSAYMFLRVLGSAVGLAVDEAIIATMLPRKLAAIPNIDSLGLGNNITSLNDSIEQVHLISDVTLRDAVLHAWARSIATVWIVATGMAGVALISTLFLREYSMDRKSGGVQNAGKSEEMPVERPRH</sequence>
<feature type="transmembrane region" description="Helical" evidence="8">
    <location>
        <begin position="333"/>
        <end position="353"/>
    </location>
</feature>
<evidence type="ECO:0000313" key="10">
    <source>
        <dbReference type="EMBL" id="KAG6370063.1"/>
    </source>
</evidence>
<feature type="region of interest" description="Disordered" evidence="7">
    <location>
        <begin position="528"/>
        <end position="548"/>
    </location>
</feature>
<keyword evidence="11" id="KW-1185">Reference proteome</keyword>
<feature type="domain" description="Major facilitator superfamily (MFS) profile" evidence="9">
    <location>
        <begin position="38"/>
        <end position="525"/>
    </location>
</feature>
<dbReference type="PRINTS" id="PR01036">
    <property type="entry name" value="TCRTETB"/>
</dbReference>
<feature type="transmembrane region" description="Helical" evidence="8">
    <location>
        <begin position="103"/>
        <end position="126"/>
    </location>
</feature>
<keyword evidence="6 8" id="KW-0472">Membrane</keyword>
<dbReference type="InterPro" id="IPR036259">
    <property type="entry name" value="MFS_trans_sf"/>
</dbReference>
<dbReference type="GO" id="GO:0012505">
    <property type="term" value="C:endomembrane system"/>
    <property type="evidence" value="ECO:0007669"/>
    <property type="project" value="UniProtKB-SubCell"/>
</dbReference>
<feature type="transmembrane region" description="Helical" evidence="8">
    <location>
        <begin position="161"/>
        <end position="182"/>
    </location>
</feature>
<evidence type="ECO:0000256" key="5">
    <source>
        <dbReference type="ARBA" id="ARBA00022989"/>
    </source>
</evidence>
<feature type="transmembrane region" description="Helical" evidence="8">
    <location>
        <begin position="360"/>
        <end position="380"/>
    </location>
</feature>
<evidence type="ECO:0000313" key="11">
    <source>
        <dbReference type="Proteomes" id="UP000683000"/>
    </source>
</evidence>
<feature type="transmembrane region" description="Helical" evidence="8">
    <location>
        <begin position="494"/>
        <end position="520"/>
    </location>
</feature>
<feature type="transmembrane region" description="Helical" evidence="8">
    <location>
        <begin position="188"/>
        <end position="213"/>
    </location>
</feature>
<dbReference type="OrthoDB" id="10021397at2759"/>
<dbReference type="PANTHER" id="PTHR23501">
    <property type="entry name" value="MAJOR FACILITATOR SUPERFAMILY"/>
    <property type="match status" value="1"/>
</dbReference>
<protein>
    <submittedName>
        <fullName evidence="10">MFS general substrate transporter</fullName>
    </submittedName>
</protein>
<feature type="transmembrane region" description="Helical" evidence="8">
    <location>
        <begin position="132"/>
        <end position="149"/>
    </location>
</feature>
<feature type="transmembrane region" description="Helical" evidence="8">
    <location>
        <begin position="225"/>
        <end position="247"/>
    </location>
</feature>
<dbReference type="GO" id="GO:0005886">
    <property type="term" value="C:plasma membrane"/>
    <property type="evidence" value="ECO:0007669"/>
    <property type="project" value="TreeGrafter"/>
</dbReference>
<dbReference type="CDD" id="cd17502">
    <property type="entry name" value="MFS_Azr1_MDR_like"/>
    <property type="match status" value="1"/>
</dbReference>
<dbReference type="GO" id="GO:0022857">
    <property type="term" value="F:transmembrane transporter activity"/>
    <property type="evidence" value="ECO:0007669"/>
    <property type="project" value="InterPro"/>
</dbReference>
<keyword evidence="3" id="KW-0813">Transport</keyword>
<dbReference type="PROSITE" id="PS50850">
    <property type="entry name" value="MFS"/>
    <property type="match status" value="1"/>
</dbReference>
<comment type="caution">
    <text evidence="10">The sequence shown here is derived from an EMBL/GenBank/DDBJ whole genome shotgun (WGS) entry which is preliminary data.</text>
</comment>
<evidence type="ECO:0000256" key="8">
    <source>
        <dbReference type="SAM" id="Phobius"/>
    </source>
</evidence>
<feature type="transmembrane region" description="Helical" evidence="8">
    <location>
        <begin position="299"/>
        <end position="321"/>
    </location>
</feature>
<name>A0A8I2YDY5_9AGAM</name>
<dbReference type="PANTHER" id="PTHR23501:SF102">
    <property type="entry name" value="DRUG TRANSPORTER, PUTATIVE (AFU_ORTHOLOGUE AFUA_3G08530)-RELATED"/>
    <property type="match status" value="1"/>
</dbReference>
<evidence type="ECO:0000259" key="9">
    <source>
        <dbReference type="PROSITE" id="PS50850"/>
    </source>
</evidence>
<evidence type="ECO:0000256" key="2">
    <source>
        <dbReference type="ARBA" id="ARBA00008335"/>
    </source>
</evidence>
<organism evidence="10 11">
    <name type="scientific">Boletus reticuloceps</name>
    <dbReference type="NCBI Taxonomy" id="495285"/>
    <lineage>
        <taxon>Eukaryota</taxon>
        <taxon>Fungi</taxon>
        <taxon>Dikarya</taxon>
        <taxon>Basidiomycota</taxon>
        <taxon>Agaricomycotina</taxon>
        <taxon>Agaricomycetes</taxon>
        <taxon>Agaricomycetidae</taxon>
        <taxon>Boletales</taxon>
        <taxon>Boletineae</taxon>
        <taxon>Boletaceae</taxon>
        <taxon>Boletoideae</taxon>
        <taxon>Boletus</taxon>
    </lineage>
</organism>
<feature type="transmembrane region" description="Helical" evidence="8">
    <location>
        <begin position="37"/>
        <end position="60"/>
    </location>
</feature>
<gene>
    <name evidence="10" type="ORF">JVT61DRAFT_12465</name>
</gene>
<keyword evidence="5 8" id="KW-1133">Transmembrane helix</keyword>
<dbReference type="SUPFAM" id="SSF103473">
    <property type="entry name" value="MFS general substrate transporter"/>
    <property type="match status" value="1"/>
</dbReference>
<feature type="transmembrane region" description="Helical" evidence="8">
    <location>
        <begin position="259"/>
        <end position="279"/>
    </location>
</feature>
<dbReference type="Gene3D" id="1.20.1720.10">
    <property type="entry name" value="Multidrug resistance protein D"/>
    <property type="match status" value="1"/>
</dbReference>
<dbReference type="Proteomes" id="UP000683000">
    <property type="component" value="Unassembled WGS sequence"/>
</dbReference>
<feature type="compositionally biased region" description="Basic and acidic residues" evidence="7">
    <location>
        <begin position="537"/>
        <end position="548"/>
    </location>
</feature>
<evidence type="ECO:0000256" key="7">
    <source>
        <dbReference type="SAM" id="MobiDB-lite"/>
    </source>
</evidence>
<keyword evidence="4 8" id="KW-0812">Transmembrane</keyword>
<feature type="transmembrane region" description="Helical" evidence="8">
    <location>
        <begin position="426"/>
        <end position="450"/>
    </location>
</feature>
<dbReference type="FunFam" id="1.20.1720.10:FF:000013">
    <property type="entry name" value="Related to multidrug resistance proteins"/>
    <property type="match status" value="1"/>
</dbReference>
<dbReference type="AlphaFoldDB" id="A0A8I2YDY5"/>
<accession>A0A8I2YDY5</accession>
<comment type="subcellular location">
    <subcellularLocation>
        <location evidence="1">Endomembrane system</location>
        <topology evidence="1">Multi-pass membrane protein</topology>
    </subcellularLocation>
</comment>
<comment type="similarity">
    <text evidence="2">Belongs to the major facilitator superfamily.</text>
</comment>
<evidence type="ECO:0000256" key="3">
    <source>
        <dbReference type="ARBA" id="ARBA00022448"/>
    </source>
</evidence>
<dbReference type="EMBL" id="JAGFBS010000057">
    <property type="protein sequence ID" value="KAG6370063.1"/>
    <property type="molecule type" value="Genomic_DNA"/>
</dbReference>
<reference evidence="10" key="1">
    <citation type="submission" date="2021-03" db="EMBL/GenBank/DDBJ databases">
        <title>Evolutionary innovations through gain and loss of genes in the ectomycorrhizal Boletales.</title>
        <authorList>
            <person name="Wu G."/>
            <person name="Miyauchi S."/>
            <person name="Morin E."/>
            <person name="Yang Z.-L."/>
            <person name="Xu J."/>
            <person name="Martin F.M."/>
        </authorList>
    </citation>
    <scope>NUCLEOTIDE SEQUENCE</scope>
    <source>
        <strain evidence="10">BR01</strain>
    </source>
</reference>
<feature type="transmembrane region" description="Helical" evidence="8">
    <location>
        <begin position="392"/>
        <end position="414"/>
    </location>
</feature>
<evidence type="ECO:0000256" key="4">
    <source>
        <dbReference type="ARBA" id="ARBA00022692"/>
    </source>
</evidence>
<dbReference type="Gene3D" id="1.20.1250.20">
    <property type="entry name" value="MFS general substrate transporter like domains"/>
    <property type="match status" value="1"/>
</dbReference>
<dbReference type="Pfam" id="PF07690">
    <property type="entry name" value="MFS_1"/>
    <property type="match status" value="1"/>
</dbReference>
<evidence type="ECO:0000256" key="1">
    <source>
        <dbReference type="ARBA" id="ARBA00004127"/>
    </source>
</evidence>